<proteinExistence type="predicted"/>
<sequence length="476" mass="53455">MTTTNKPTPAANRSTFGDHFRPRSPSTLLRKLLSPFWGTGIEGHKCVWDEDKDNHLRYFKRNNYWRHLKTSRIDAHFDGSATLFGMNWVGNDRGVETVVWNGVRYWLFLAMIDIDCHGKGSDRGADAARKAINDFVPGVWWEPSTSGLGFHGYLGVLVRTGDDVTPPFENLEVAMKRLVKHSGADVTGVEVKGRPATVDHQRRGYQTLGTTLKGGDHFKLPRGVKVRYDEFLGSPALTHDDIQAVAKTVAAHTSAVPAAPPAPDYRDHAGSCGELVTPECIAQARTLMPRALRHVASLGLPIQRVCRRVIDNDVFAAVIVCRMIAPTKKDGSVSVRRIGRVWDALYDDGVLARRFNPAVFAAARNALTDKGCIDWQDEEFWFGHTYAGEEVRGRACRWDIDPDMKDRIASPRLPIPSGGECVDTPFNRHFGKRPVLNLDRGRQAVPRYRETQIRLIRTAQAVEWHERNGYEWRRAA</sequence>
<dbReference type="KEGG" id="ftj:FTUN_4812"/>
<evidence type="ECO:0000313" key="3">
    <source>
        <dbReference type="Proteomes" id="UP000503447"/>
    </source>
</evidence>
<accession>A0A6M5YWD5</accession>
<evidence type="ECO:0000313" key="2">
    <source>
        <dbReference type="EMBL" id="QJW97242.1"/>
    </source>
</evidence>
<protein>
    <submittedName>
        <fullName evidence="2">Uncharacterized protein</fullName>
    </submittedName>
</protein>
<gene>
    <name evidence="2" type="ORF">FTUN_4812</name>
</gene>
<dbReference type="Proteomes" id="UP000503447">
    <property type="component" value="Chromosome"/>
</dbReference>
<feature type="compositionally biased region" description="Polar residues" evidence="1">
    <location>
        <begin position="1"/>
        <end position="15"/>
    </location>
</feature>
<dbReference type="RefSeq" id="WP_171472654.1">
    <property type="nucleotide sequence ID" value="NZ_CP053452.2"/>
</dbReference>
<dbReference type="AlphaFoldDB" id="A0A6M5YWD5"/>
<keyword evidence="3" id="KW-1185">Reference proteome</keyword>
<name>A0A6M5YWD5_9BACT</name>
<dbReference type="EMBL" id="CP053452">
    <property type="protein sequence ID" value="QJW97242.1"/>
    <property type="molecule type" value="Genomic_DNA"/>
</dbReference>
<organism evidence="2 3">
    <name type="scientific">Frigoriglobus tundricola</name>
    <dbReference type="NCBI Taxonomy" id="2774151"/>
    <lineage>
        <taxon>Bacteria</taxon>
        <taxon>Pseudomonadati</taxon>
        <taxon>Planctomycetota</taxon>
        <taxon>Planctomycetia</taxon>
        <taxon>Gemmatales</taxon>
        <taxon>Gemmataceae</taxon>
        <taxon>Frigoriglobus</taxon>
    </lineage>
</organism>
<reference evidence="3" key="1">
    <citation type="submission" date="2020-05" db="EMBL/GenBank/DDBJ databases">
        <title>Frigoriglobus tundricola gen. nov., sp. nov., a psychrotolerant cellulolytic planctomycete of the family Gemmataceae with two divergent copies of 16S rRNA gene.</title>
        <authorList>
            <person name="Kulichevskaya I.S."/>
            <person name="Ivanova A.A."/>
            <person name="Naumoff D.G."/>
            <person name="Beletsky A.V."/>
            <person name="Rijpstra W.I.C."/>
            <person name="Sinninghe Damste J.S."/>
            <person name="Mardanov A.V."/>
            <person name="Ravin N.V."/>
            <person name="Dedysh S.N."/>
        </authorList>
    </citation>
    <scope>NUCLEOTIDE SEQUENCE [LARGE SCALE GENOMIC DNA]</scope>
    <source>
        <strain evidence="3">PL17</strain>
    </source>
</reference>
<feature type="region of interest" description="Disordered" evidence="1">
    <location>
        <begin position="1"/>
        <end position="22"/>
    </location>
</feature>
<evidence type="ECO:0000256" key="1">
    <source>
        <dbReference type="SAM" id="MobiDB-lite"/>
    </source>
</evidence>